<organism evidence="1 2">
    <name type="scientific">Aristaeella lactis</name>
    <dbReference type="NCBI Taxonomy" id="3046383"/>
    <lineage>
        <taxon>Bacteria</taxon>
        <taxon>Bacillati</taxon>
        <taxon>Bacillota</taxon>
        <taxon>Clostridia</taxon>
        <taxon>Eubacteriales</taxon>
        <taxon>Aristaeellaceae</taxon>
        <taxon>Aristaeella</taxon>
    </lineage>
</organism>
<dbReference type="EMBL" id="FWXZ01000002">
    <property type="protein sequence ID" value="SMC54369.1"/>
    <property type="molecule type" value="Genomic_DNA"/>
</dbReference>
<reference evidence="1" key="1">
    <citation type="submission" date="2017-04" db="EMBL/GenBank/DDBJ databases">
        <authorList>
            <person name="Varghese N."/>
            <person name="Submissions S."/>
        </authorList>
    </citation>
    <scope>NUCLEOTIDE SEQUENCE</scope>
    <source>
        <strain evidence="1">WTE2008</strain>
    </source>
</reference>
<protein>
    <submittedName>
        <fullName evidence="1">Multidrug efflux pump subunit AcrA (Membrane-fusion protein)</fullName>
    </submittedName>
</protein>
<dbReference type="Proteomes" id="UP000192328">
    <property type="component" value="Unassembled WGS sequence"/>
</dbReference>
<gene>
    <name evidence="1" type="ORF">SAMN06297397_1349</name>
</gene>
<proteinExistence type="predicted"/>
<evidence type="ECO:0000313" key="1">
    <source>
        <dbReference type="EMBL" id="SMC54369.1"/>
    </source>
</evidence>
<name>A0AC61PKK1_9FIRM</name>
<comment type="caution">
    <text evidence="1">The sequence shown here is derived from an EMBL/GenBank/DDBJ whole genome shotgun (WGS) entry which is preliminary data.</text>
</comment>
<evidence type="ECO:0000313" key="2">
    <source>
        <dbReference type="Proteomes" id="UP000192328"/>
    </source>
</evidence>
<sequence>MRLKKIALRGMIILAAIIALCILFAGTLRSLTTPKVDFAEVKNGKLENSVEMTGSVVFPEKEDFTIAVPDEMSVTVEKILVSTGEHVSAGDALMKAKVTDYEKKLAEQKEKYDKARDELDAWERKNGDIRLTNNEKQWMAAYEKERDATTREQNLRISLMAKFNLTDAADLTDELIEGIKDGKIIENYTEWKTVQEEMTAAKKELKSLERYAVADDVWATLQTKRDKQKEMADAEAKMMEIRKLQNSVETITAPHEGYVVAIKASKEVPLVGDKAEVIQITPEGKGPVLRVMLKDKNNQPVNVQKGAALTIPVSNWMKVDAKVTALGVDKNGDKYADAALTDKILGEFGNVSGMIKKGDIKVKMTTRAKDTTQLIEAGAVRTNGSTRYVFLGITEEAPLGGTRIVVQEFELKDVLGESEKYVSVAEGTIESGKKVLFHEDRIIKDKDTVMKYE</sequence>
<accession>A0AC61PKK1</accession>
<keyword evidence="2" id="KW-1185">Reference proteome</keyword>